<dbReference type="EMBL" id="JBHUME010000005">
    <property type="protein sequence ID" value="MFD2611712.1"/>
    <property type="molecule type" value="Genomic_DNA"/>
</dbReference>
<dbReference type="Pfam" id="PF07833">
    <property type="entry name" value="Cu_amine_oxidN1"/>
    <property type="match status" value="1"/>
</dbReference>
<feature type="signal peptide" evidence="2">
    <location>
        <begin position="1"/>
        <end position="20"/>
    </location>
</feature>
<evidence type="ECO:0000256" key="2">
    <source>
        <dbReference type="SAM" id="SignalP"/>
    </source>
</evidence>
<protein>
    <submittedName>
        <fullName evidence="4">Stalk domain-containing protein</fullName>
    </submittedName>
</protein>
<reference evidence="5" key="1">
    <citation type="journal article" date="2019" name="Int. J. Syst. Evol. Microbiol.">
        <title>The Global Catalogue of Microorganisms (GCM) 10K type strain sequencing project: providing services to taxonomists for standard genome sequencing and annotation.</title>
        <authorList>
            <consortium name="The Broad Institute Genomics Platform"/>
            <consortium name="The Broad Institute Genome Sequencing Center for Infectious Disease"/>
            <person name="Wu L."/>
            <person name="Ma J."/>
        </authorList>
    </citation>
    <scope>NUCLEOTIDE SEQUENCE [LARGE SCALE GENOMIC DNA]</scope>
    <source>
        <strain evidence="5">KCTC 3950</strain>
    </source>
</reference>
<sequence length="298" mass="32065">MRKWWKTAALLLIACCTAAAVPVSSKDITLSLVPVVLRTSDGGAYALSAPAIQGKMYLPLRKAADALHKSAVWEEGKLRIHRSGKIPSENLKAGAGSLNSPYPQPSGKARTLVWKGAQLWTVPVTEEERNVTIKLELVLYKGTFYIPLRSFALAFGQQVQWDAAARTVTLGDTLPAAKPDDGKQGEPQPPDDDAPGSAGEPSTGSMTGNDRDREAVQAFTALEASCEADLRALYEQYDPSKTKQEQKDLIAKAKAALDSCKIRFDALYTGFQSQGVSASVLEEAKKQYEAGLGLLQGL</sequence>
<evidence type="ECO:0000256" key="1">
    <source>
        <dbReference type="SAM" id="MobiDB-lite"/>
    </source>
</evidence>
<comment type="caution">
    <text evidence="4">The sequence shown here is derived from an EMBL/GenBank/DDBJ whole genome shotgun (WGS) entry which is preliminary data.</text>
</comment>
<dbReference type="Proteomes" id="UP001597541">
    <property type="component" value="Unassembled WGS sequence"/>
</dbReference>
<feature type="region of interest" description="Disordered" evidence="1">
    <location>
        <begin position="173"/>
        <end position="210"/>
    </location>
</feature>
<evidence type="ECO:0000313" key="4">
    <source>
        <dbReference type="EMBL" id="MFD2611712.1"/>
    </source>
</evidence>
<evidence type="ECO:0000259" key="3">
    <source>
        <dbReference type="Pfam" id="PF07833"/>
    </source>
</evidence>
<feature type="domain" description="Copper amine oxidase-like N-terminal" evidence="3">
    <location>
        <begin position="129"/>
        <end position="169"/>
    </location>
</feature>
<gene>
    <name evidence="4" type="ORF">ACFSUF_04665</name>
</gene>
<proteinExistence type="predicted"/>
<keyword evidence="5" id="KW-1185">Reference proteome</keyword>
<dbReference type="RefSeq" id="WP_377600613.1">
    <property type="nucleotide sequence ID" value="NZ_JBHUME010000005.1"/>
</dbReference>
<dbReference type="InterPro" id="IPR012854">
    <property type="entry name" value="Cu_amine_oxidase-like_N"/>
</dbReference>
<accession>A0ABW5PC16</accession>
<name>A0ABW5PC16_9BACL</name>
<evidence type="ECO:0000313" key="5">
    <source>
        <dbReference type="Proteomes" id="UP001597541"/>
    </source>
</evidence>
<keyword evidence="2" id="KW-0732">Signal</keyword>
<organism evidence="4 5">
    <name type="scientific">Paenibacillus gansuensis</name>
    <dbReference type="NCBI Taxonomy" id="306542"/>
    <lineage>
        <taxon>Bacteria</taxon>
        <taxon>Bacillati</taxon>
        <taxon>Bacillota</taxon>
        <taxon>Bacilli</taxon>
        <taxon>Bacillales</taxon>
        <taxon>Paenibacillaceae</taxon>
        <taxon>Paenibacillus</taxon>
    </lineage>
</organism>
<feature type="chain" id="PRO_5046244333" evidence="2">
    <location>
        <begin position="21"/>
        <end position="298"/>
    </location>
</feature>